<dbReference type="EMBL" id="LR026963">
    <property type="protein sequence ID" value="VBB68944.1"/>
    <property type="molecule type" value="Genomic_DNA"/>
</dbReference>
<evidence type="ECO:0000313" key="1">
    <source>
        <dbReference type="EMBL" id="VBB68944.1"/>
    </source>
</evidence>
<protein>
    <submittedName>
        <fullName evidence="1">Uncharacterized protein</fullName>
    </submittedName>
</protein>
<dbReference type="AlphaFoldDB" id="A0A484H608"/>
<organism evidence="1">
    <name type="scientific">invertebrate metagenome</name>
    <dbReference type="NCBI Taxonomy" id="1711999"/>
    <lineage>
        <taxon>unclassified sequences</taxon>
        <taxon>metagenomes</taxon>
        <taxon>organismal metagenomes</taxon>
    </lineage>
</organism>
<name>A0A484H608_9ZZZZ</name>
<gene>
    <name evidence="1" type="ORF">RIEGSTA812A_PEG_417</name>
</gene>
<accession>A0A484H608</accession>
<proteinExistence type="predicted"/>
<reference evidence="1" key="1">
    <citation type="submission" date="2018-10" db="EMBL/GenBank/DDBJ databases">
        <authorList>
            <person name="Gruber-Vodicka H."/>
            <person name="Jaeckle O."/>
        </authorList>
    </citation>
    <scope>NUCLEOTIDE SEQUENCE</scope>
</reference>
<sequence length="38" mass="4154">MQVVLRSDCTLRLGFCPPEAKRDDAEYACLEILGLGVA</sequence>